<organism evidence="3 4">
    <name type="scientific">Paenochrobactrum gallinarii</name>
    <dbReference type="NCBI Taxonomy" id="643673"/>
    <lineage>
        <taxon>Bacteria</taxon>
        <taxon>Pseudomonadati</taxon>
        <taxon>Pseudomonadota</taxon>
        <taxon>Alphaproteobacteria</taxon>
        <taxon>Hyphomicrobiales</taxon>
        <taxon>Brucellaceae</taxon>
        <taxon>Paenochrobactrum</taxon>
    </lineage>
</organism>
<keyword evidence="1" id="KW-0812">Transmembrane</keyword>
<evidence type="ECO:0000259" key="2">
    <source>
        <dbReference type="Pfam" id="PF01757"/>
    </source>
</evidence>
<keyword evidence="1" id="KW-0472">Membrane</keyword>
<dbReference type="InterPro" id="IPR050879">
    <property type="entry name" value="Acyltransferase_3"/>
</dbReference>
<keyword evidence="1" id="KW-1133">Transmembrane helix</keyword>
<dbReference type="RefSeq" id="WP_184224702.1">
    <property type="nucleotide sequence ID" value="NZ_JACIIU010000033.1"/>
</dbReference>
<dbReference type="GO" id="GO:0016747">
    <property type="term" value="F:acyltransferase activity, transferring groups other than amino-acyl groups"/>
    <property type="evidence" value="ECO:0007669"/>
    <property type="project" value="InterPro"/>
</dbReference>
<dbReference type="PANTHER" id="PTHR23028">
    <property type="entry name" value="ACETYLTRANSFERASE"/>
    <property type="match status" value="1"/>
</dbReference>
<feature type="transmembrane region" description="Helical" evidence="1">
    <location>
        <begin position="304"/>
        <end position="322"/>
    </location>
</feature>
<dbReference type="PANTHER" id="PTHR23028:SF134">
    <property type="entry name" value="PUTATIVE (AFU_ORTHOLOGUE AFUA_4G08520)-RELATED"/>
    <property type="match status" value="1"/>
</dbReference>
<reference evidence="3 4" key="1">
    <citation type="submission" date="2020-08" db="EMBL/GenBank/DDBJ databases">
        <title>Genomic Encyclopedia of Type Strains, Phase IV (KMG-IV): sequencing the most valuable type-strain genomes for metagenomic binning, comparative biology and taxonomic classification.</title>
        <authorList>
            <person name="Goeker M."/>
        </authorList>
    </citation>
    <scope>NUCLEOTIDE SEQUENCE [LARGE SCALE GENOMIC DNA]</scope>
    <source>
        <strain evidence="3 4">DSM 22336</strain>
    </source>
</reference>
<sequence>MKLQKYNNSFDFVRFLAASAVLVSHHFPLSGKSEPVVPGFNNTLGGVAVSIFFVMSGFLIYQSLTRSNDINDFIAARLLRIVPNLIFAVILSSVVMLLWFDNYINIKYHIYYIFNNTFSFIQQPMNDIPGVLENRPNTSVNGSLWTLQFEFFMYILLFCVFLLRKELSILSIIVLITIFLKFKFSGSQENLRILTFQLNIYYLGLLGVFFFSGALIAAFWDILKIKFIFMTISSLIFTSVLLVTGNGETIIFYISFSVILICFCNTKLFSKFSKGGDASYGIYIYAFPIQQLCIIVVPNFWVSMIVAFIITVAMGYATWHTFEARFLKFRKPFSQFILLMLRKPKVEVRST</sequence>
<dbReference type="Pfam" id="PF01757">
    <property type="entry name" value="Acyl_transf_3"/>
    <property type="match status" value="1"/>
</dbReference>
<feature type="transmembrane region" description="Helical" evidence="1">
    <location>
        <begin position="81"/>
        <end position="100"/>
    </location>
</feature>
<feature type="transmembrane region" description="Helical" evidence="1">
    <location>
        <begin position="12"/>
        <end position="31"/>
    </location>
</feature>
<proteinExistence type="predicted"/>
<feature type="transmembrane region" description="Helical" evidence="1">
    <location>
        <begin position="43"/>
        <end position="61"/>
    </location>
</feature>
<accession>A0A841M8A8</accession>
<dbReference type="InterPro" id="IPR002656">
    <property type="entry name" value="Acyl_transf_3_dom"/>
</dbReference>
<dbReference type="AlphaFoldDB" id="A0A841M8A8"/>
<feature type="domain" description="Acyltransferase 3" evidence="2">
    <location>
        <begin position="7"/>
        <end position="318"/>
    </location>
</feature>
<feature type="transmembrane region" description="Helical" evidence="1">
    <location>
        <begin position="144"/>
        <end position="163"/>
    </location>
</feature>
<evidence type="ECO:0000313" key="4">
    <source>
        <dbReference type="Proteomes" id="UP000555393"/>
    </source>
</evidence>
<comment type="caution">
    <text evidence="3">The sequence shown here is derived from an EMBL/GenBank/DDBJ whole genome shotgun (WGS) entry which is preliminary data.</text>
</comment>
<feature type="transmembrane region" description="Helical" evidence="1">
    <location>
        <begin position="280"/>
        <end position="298"/>
    </location>
</feature>
<evidence type="ECO:0000313" key="3">
    <source>
        <dbReference type="EMBL" id="MBB6262471.1"/>
    </source>
</evidence>
<dbReference type="Proteomes" id="UP000555393">
    <property type="component" value="Unassembled WGS sequence"/>
</dbReference>
<name>A0A841M8A8_9HYPH</name>
<protein>
    <submittedName>
        <fullName evidence="3">Peptidoglycan/LPS O-acetylase OafA/YrhL</fullName>
    </submittedName>
</protein>
<gene>
    <name evidence="3" type="ORF">FHS77_003046</name>
</gene>
<dbReference type="EMBL" id="JACIIU010000033">
    <property type="protein sequence ID" value="MBB6262471.1"/>
    <property type="molecule type" value="Genomic_DNA"/>
</dbReference>
<keyword evidence="4" id="KW-1185">Reference proteome</keyword>
<evidence type="ECO:0000256" key="1">
    <source>
        <dbReference type="SAM" id="Phobius"/>
    </source>
</evidence>
<feature type="transmembrane region" description="Helical" evidence="1">
    <location>
        <begin position="200"/>
        <end position="220"/>
    </location>
</feature>